<keyword evidence="2" id="KW-1185">Reference proteome</keyword>
<dbReference type="Proteomes" id="UP000655523">
    <property type="component" value="Unassembled WGS sequence"/>
</dbReference>
<name>A0A972NWL1_9BURK</name>
<organism evidence="1 2">
    <name type="scientific">Paraburkholderia elongata</name>
    <dbReference type="NCBI Taxonomy" id="2675747"/>
    <lineage>
        <taxon>Bacteria</taxon>
        <taxon>Pseudomonadati</taxon>
        <taxon>Pseudomonadota</taxon>
        <taxon>Betaproteobacteria</taxon>
        <taxon>Burkholderiales</taxon>
        <taxon>Burkholderiaceae</taxon>
        <taxon>Paraburkholderia</taxon>
    </lineage>
</organism>
<dbReference type="AlphaFoldDB" id="A0A972NWL1"/>
<gene>
    <name evidence="1" type="ORF">GNZ13_32375</name>
</gene>
<protein>
    <submittedName>
        <fullName evidence="1">Uncharacterized protein</fullName>
    </submittedName>
</protein>
<dbReference type="EMBL" id="WOEZ01000185">
    <property type="protein sequence ID" value="NPT59132.1"/>
    <property type="molecule type" value="Genomic_DNA"/>
</dbReference>
<accession>A0A972NWL1</accession>
<proteinExistence type="predicted"/>
<comment type="caution">
    <text evidence="1">The sequence shown here is derived from an EMBL/GenBank/DDBJ whole genome shotgun (WGS) entry which is preliminary data.</text>
</comment>
<evidence type="ECO:0000313" key="1">
    <source>
        <dbReference type="EMBL" id="NPT59132.1"/>
    </source>
</evidence>
<reference evidence="1 2" key="1">
    <citation type="submission" date="2019-11" db="EMBL/GenBank/DDBJ databases">
        <title>Metabolism of dissolved organic matter in forest soils.</title>
        <authorList>
            <person name="Cyle K.T."/>
            <person name="Wilhelm R.C."/>
            <person name="Martinez C.E."/>
        </authorList>
    </citation>
    <scope>NUCLEOTIDE SEQUENCE [LARGE SCALE GENOMIC DNA]</scope>
    <source>
        <strain evidence="1 2">5N</strain>
    </source>
</reference>
<dbReference type="RefSeq" id="WP_172172195.1">
    <property type="nucleotide sequence ID" value="NZ_WOEZ01000185.1"/>
</dbReference>
<sequence>MKLAGLSASPLAAEHAKIGVIELPPTNAQRLRQIADSVTGDHAFILAGILRGAAEELERKFDIEAALAKLTRYDDVYRYGETVMLAVGEDNPRGSGEYVRFDDVREVLEGIDAARLAGKEGV</sequence>
<evidence type="ECO:0000313" key="2">
    <source>
        <dbReference type="Proteomes" id="UP000655523"/>
    </source>
</evidence>